<evidence type="ECO:0000313" key="3">
    <source>
        <dbReference type="Proteomes" id="UP000202511"/>
    </source>
</evidence>
<evidence type="ECO:0000256" key="1">
    <source>
        <dbReference type="SAM" id="MobiDB-lite"/>
    </source>
</evidence>
<dbReference type="Pfam" id="PF01391">
    <property type="entry name" value="Collagen"/>
    <property type="match status" value="1"/>
</dbReference>
<dbReference type="InterPro" id="IPR050149">
    <property type="entry name" value="Collagen_superfamily"/>
</dbReference>
<dbReference type="GO" id="GO:0005615">
    <property type="term" value="C:extracellular space"/>
    <property type="evidence" value="ECO:0007669"/>
    <property type="project" value="TreeGrafter"/>
</dbReference>
<dbReference type="GO" id="GO:0031012">
    <property type="term" value="C:extracellular matrix"/>
    <property type="evidence" value="ECO:0007669"/>
    <property type="project" value="TreeGrafter"/>
</dbReference>
<feature type="region of interest" description="Disordered" evidence="1">
    <location>
        <begin position="39"/>
        <end position="95"/>
    </location>
</feature>
<dbReference type="GO" id="GO:0030198">
    <property type="term" value="P:extracellular matrix organization"/>
    <property type="evidence" value="ECO:0007669"/>
    <property type="project" value="TreeGrafter"/>
</dbReference>
<dbReference type="PANTHER" id="PTHR24023:SF1112">
    <property type="entry name" value="COL_CUTICLE_N DOMAIN-CONTAINING PROTEIN-RELATED"/>
    <property type="match status" value="1"/>
</dbReference>
<keyword evidence="2" id="KW-0176">Collagen</keyword>
<feature type="compositionally biased region" description="Pro residues" evidence="1">
    <location>
        <begin position="83"/>
        <end position="95"/>
    </location>
</feature>
<feature type="compositionally biased region" description="Low complexity" evidence="1">
    <location>
        <begin position="46"/>
        <end position="56"/>
    </location>
</feature>
<sequence>MVDCDVDDHCCRACAYSAPATACLTPMCSVHGLDRGALPGPPGSPGPSVAGIAGAPGPAGPAGPPGISGPRGPQGPMGAPGETGPPGPPGPPGPTAPAIGFSGIIEPGTTVTLPPGGGTILDMFETSSRPGLYTTVPFSGIFTAPATSTYRFSANLFIADVLITGPGAGLDAFFIMNPIAGPASLVRRATTPYLAGAPGGAGLAGITLRLRATLLVPAGFRVSILVLNNTPDTVVLSMAGDDPTATWFDGNATGQPAEVP</sequence>
<accession>A0A0B5J7I7</accession>
<dbReference type="GeneID" id="23462772"/>
<dbReference type="InterPro" id="IPR008160">
    <property type="entry name" value="Collagen"/>
</dbReference>
<reference evidence="2 3" key="1">
    <citation type="journal article" date="2015" name="Parasitol. Res.">
        <title>Viruses in close associations with free-living amoebae.</title>
        <authorList>
            <person name="Scheid P."/>
        </authorList>
    </citation>
    <scope>NUCLEOTIDE SEQUENCE [LARGE SCALE GENOMIC DNA]</scope>
    <source>
        <strain evidence="2">KlaHel</strain>
    </source>
</reference>
<organism evidence="2 3">
    <name type="scientific">Pandoravirus inopinatum</name>
    <dbReference type="NCBI Taxonomy" id="1605721"/>
    <lineage>
        <taxon>Viruses</taxon>
        <taxon>Pandoravirus</taxon>
    </lineage>
</organism>
<dbReference type="RefSeq" id="YP_009120090.1">
    <property type="nucleotide sequence ID" value="NC_026440.1"/>
</dbReference>
<dbReference type="KEGG" id="vg:23462772"/>
<dbReference type="PANTHER" id="PTHR24023">
    <property type="entry name" value="COLLAGEN ALPHA"/>
    <property type="match status" value="1"/>
</dbReference>
<dbReference type="EMBL" id="KP136319">
    <property type="protein sequence ID" value="AJF97855.1"/>
    <property type="molecule type" value="Genomic_DNA"/>
</dbReference>
<dbReference type="Proteomes" id="UP000202511">
    <property type="component" value="Segment"/>
</dbReference>
<evidence type="ECO:0000313" key="2">
    <source>
        <dbReference type="EMBL" id="AJF97855.1"/>
    </source>
</evidence>
<name>A0A0B5J7I7_9VIRU</name>
<feature type="compositionally biased region" description="Low complexity" evidence="1">
    <location>
        <begin position="68"/>
        <end position="82"/>
    </location>
</feature>
<proteinExistence type="predicted"/>
<protein>
    <submittedName>
        <fullName evidence="2">Collagen triple helix repeat motif-containing protein</fullName>
    </submittedName>
</protein>
<dbReference type="GO" id="GO:0030020">
    <property type="term" value="F:extracellular matrix structural constituent conferring tensile strength"/>
    <property type="evidence" value="ECO:0007669"/>
    <property type="project" value="TreeGrafter"/>
</dbReference>